<comment type="caution">
    <text evidence="3">The sequence shown here is derived from an EMBL/GenBank/DDBJ whole genome shotgun (WGS) entry which is preliminary data.</text>
</comment>
<keyword evidence="2" id="KW-0472">Membrane</keyword>
<feature type="compositionally biased region" description="Low complexity" evidence="1">
    <location>
        <begin position="1"/>
        <end position="16"/>
    </location>
</feature>
<sequence>MTATAQPAAARPDAGPTGTGRPVPRWADRVARLVPLTVLPSGLWRIALGLGVPLGFAEGGDMVDFPHPIGTPYVFALSVLAECLALLTLGLVRPWGEVFPRWLPLVGGRRVPVAFAVGAASLGAVAVTLIGFASAANWSDAMSAPEAPEGAAAWVMTLAYAPFLAWGPLLAIVTVHYFMRRVREDGEGAGGAA</sequence>
<evidence type="ECO:0000313" key="3">
    <source>
        <dbReference type="EMBL" id="MFD0900272.1"/>
    </source>
</evidence>
<feature type="transmembrane region" description="Helical" evidence="2">
    <location>
        <begin position="72"/>
        <end position="92"/>
    </location>
</feature>
<accession>A0ABW3ELF9</accession>
<keyword evidence="4" id="KW-1185">Reference proteome</keyword>
<evidence type="ECO:0000256" key="2">
    <source>
        <dbReference type="SAM" id="Phobius"/>
    </source>
</evidence>
<reference evidence="4" key="1">
    <citation type="journal article" date="2019" name="Int. J. Syst. Evol. Microbiol.">
        <title>The Global Catalogue of Microorganisms (GCM) 10K type strain sequencing project: providing services to taxonomists for standard genome sequencing and annotation.</title>
        <authorList>
            <consortium name="The Broad Institute Genomics Platform"/>
            <consortium name="The Broad Institute Genome Sequencing Center for Infectious Disease"/>
            <person name="Wu L."/>
            <person name="Ma J."/>
        </authorList>
    </citation>
    <scope>NUCLEOTIDE SEQUENCE [LARGE SCALE GENOMIC DNA]</scope>
    <source>
        <strain evidence="4">JCM 31202</strain>
    </source>
</reference>
<evidence type="ECO:0000256" key="1">
    <source>
        <dbReference type="SAM" id="MobiDB-lite"/>
    </source>
</evidence>
<dbReference type="RefSeq" id="WP_378297225.1">
    <property type="nucleotide sequence ID" value="NZ_JBHTJA010000009.1"/>
</dbReference>
<feature type="region of interest" description="Disordered" evidence="1">
    <location>
        <begin position="1"/>
        <end position="23"/>
    </location>
</feature>
<feature type="transmembrane region" description="Helical" evidence="2">
    <location>
        <begin position="30"/>
        <end position="52"/>
    </location>
</feature>
<keyword evidence="2" id="KW-1133">Transmembrane helix</keyword>
<feature type="transmembrane region" description="Helical" evidence="2">
    <location>
        <begin position="113"/>
        <end position="133"/>
    </location>
</feature>
<gene>
    <name evidence="3" type="ORF">ACFQ11_07710</name>
</gene>
<dbReference type="EMBL" id="JBHTJA010000009">
    <property type="protein sequence ID" value="MFD0900272.1"/>
    <property type="molecule type" value="Genomic_DNA"/>
</dbReference>
<protein>
    <submittedName>
        <fullName evidence="3">Uncharacterized protein</fullName>
    </submittedName>
</protein>
<evidence type="ECO:0000313" key="4">
    <source>
        <dbReference type="Proteomes" id="UP001596972"/>
    </source>
</evidence>
<proteinExistence type="predicted"/>
<organism evidence="3 4">
    <name type="scientific">Actinomadura sediminis</name>
    <dbReference type="NCBI Taxonomy" id="1038904"/>
    <lineage>
        <taxon>Bacteria</taxon>
        <taxon>Bacillati</taxon>
        <taxon>Actinomycetota</taxon>
        <taxon>Actinomycetes</taxon>
        <taxon>Streptosporangiales</taxon>
        <taxon>Thermomonosporaceae</taxon>
        <taxon>Actinomadura</taxon>
    </lineage>
</organism>
<dbReference type="Proteomes" id="UP001596972">
    <property type="component" value="Unassembled WGS sequence"/>
</dbReference>
<keyword evidence="2" id="KW-0812">Transmembrane</keyword>
<name>A0ABW3ELF9_9ACTN</name>
<feature type="transmembrane region" description="Helical" evidence="2">
    <location>
        <begin position="153"/>
        <end position="178"/>
    </location>
</feature>